<gene>
    <name evidence="2" type="ORF">GGX14DRAFT_662661</name>
</gene>
<protein>
    <submittedName>
        <fullName evidence="2">Uncharacterized protein</fullName>
    </submittedName>
</protein>
<reference evidence="2" key="1">
    <citation type="submission" date="2023-03" db="EMBL/GenBank/DDBJ databases">
        <title>Massive genome expansion in bonnet fungi (Mycena s.s.) driven by repeated elements and novel gene families across ecological guilds.</title>
        <authorList>
            <consortium name="Lawrence Berkeley National Laboratory"/>
            <person name="Harder C.B."/>
            <person name="Miyauchi S."/>
            <person name="Viragh M."/>
            <person name="Kuo A."/>
            <person name="Thoen E."/>
            <person name="Andreopoulos B."/>
            <person name="Lu D."/>
            <person name="Skrede I."/>
            <person name="Drula E."/>
            <person name="Henrissat B."/>
            <person name="Morin E."/>
            <person name="Kohler A."/>
            <person name="Barry K."/>
            <person name="LaButti K."/>
            <person name="Morin E."/>
            <person name="Salamov A."/>
            <person name="Lipzen A."/>
            <person name="Mereny Z."/>
            <person name="Hegedus B."/>
            <person name="Baldrian P."/>
            <person name="Stursova M."/>
            <person name="Weitz H."/>
            <person name="Taylor A."/>
            <person name="Grigoriev I.V."/>
            <person name="Nagy L.G."/>
            <person name="Martin F."/>
            <person name="Kauserud H."/>
        </authorList>
    </citation>
    <scope>NUCLEOTIDE SEQUENCE</scope>
    <source>
        <strain evidence="2">9144</strain>
    </source>
</reference>
<feature type="region of interest" description="Disordered" evidence="1">
    <location>
        <begin position="252"/>
        <end position="274"/>
    </location>
</feature>
<dbReference type="EMBL" id="JARJCW010000007">
    <property type="protein sequence ID" value="KAJ7222119.1"/>
    <property type="molecule type" value="Genomic_DNA"/>
</dbReference>
<dbReference type="Proteomes" id="UP001219525">
    <property type="component" value="Unassembled WGS sequence"/>
</dbReference>
<sequence length="274" mass="30118">MRGSVIVNCWRAGLQDAPGLQNTPDLLADQEPMDPAVIAVFTVANHICHSRLQNCCCRRRLMRWTLRSASPMGCGVRVPVGDSVGGADRRDVAIRVLVGGAFGEALLVEAQSSTPHHLLRSTHTRAQFSFHAAHSPHPCPRVPWTARSRHPARPRTWAPPCRHVRVLVSGAFGEALLVEAQVRALLSFVFDGIFTEDRQELDAASFAALDTHAHSSVCTRRSPPTRVRTCHGPHALAILRPHAHGHLHVGMTQRARRRGPHRLQPPASRMQSCS</sequence>
<proteinExistence type="predicted"/>
<organism evidence="2 3">
    <name type="scientific">Mycena pura</name>
    <dbReference type="NCBI Taxonomy" id="153505"/>
    <lineage>
        <taxon>Eukaryota</taxon>
        <taxon>Fungi</taxon>
        <taxon>Dikarya</taxon>
        <taxon>Basidiomycota</taxon>
        <taxon>Agaricomycotina</taxon>
        <taxon>Agaricomycetes</taxon>
        <taxon>Agaricomycetidae</taxon>
        <taxon>Agaricales</taxon>
        <taxon>Marasmiineae</taxon>
        <taxon>Mycenaceae</taxon>
        <taxon>Mycena</taxon>
    </lineage>
</organism>
<evidence type="ECO:0000313" key="3">
    <source>
        <dbReference type="Proteomes" id="UP001219525"/>
    </source>
</evidence>
<evidence type="ECO:0000313" key="2">
    <source>
        <dbReference type="EMBL" id="KAJ7222119.1"/>
    </source>
</evidence>
<dbReference type="AlphaFoldDB" id="A0AAD6YJG1"/>
<name>A0AAD6YJG1_9AGAR</name>
<accession>A0AAD6YJG1</accession>
<evidence type="ECO:0000256" key="1">
    <source>
        <dbReference type="SAM" id="MobiDB-lite"/>
    </source>
</evidence>
<comment type="caution">
    <text evidence="2">The sequence shown here is derived from an EMBL/GenBank/DDBJ whole genome shotgun (WGS) entry which is preliminary data.</text>
</comment>
<keyword evidence="3" id="KW-1185">Reference proteome</keyword>